<evidence type="ECO:0000313" key="2">
    <source>
        <dbReference type="Proteomes" id="UP001359559"/>
    </source>
</evidence>
<comment type="caution">
    <text evidence="1">The sequence shown here is derived from an EMBL/GenBank/DDBJ whole genome shotgun (WGS) entry which is preliminary data.</text>
</comment>
<dbReference type="AlphaFoldDB" id="A0AAN9FM63"/>
<gene>
    <name evidence="1" type="ORF">RJT34_24059</name>
</gene>
<protein>
    <submittedName>
        <fullName evidence="1">Uncharacterized protein</fullName>
    </submittedName>
</protein>
<name>A0AAN9FM63_CLITE</name>
<dbReference type="EMBL" id="JAYKXN010000006">
    <property type="protein sequence ID" value="KAK7279017.1"/>
    <property type="molecule type" value="Genomic_DNA"/>
</dbReference>
<evidence type="ECO:0000313" key="1">
    <source>
        <dbReference type="EMBL" id="KAK7279017.1"/>
    </source>
</evidence>
<keyword evidence="2" id="KW-1185">Reference proteome</keyword>
<accession>A0AAN9FM63</accession>
<organism evidence="1 2">
    <name type="scientific">Clitoria ternatea</name>
    <name type="common">Butterfly pea</name>
    <dbReference type="NCBI Taxonomy" id="43366"/>
    <lineage>
        <taxon>Eukaryota</taxon>
        <taxon>Viridiplantae</taxon>
        <taxon>Streptophyta</taxon>
        <taxon>Embryophyta</taxon>
        <taxon>Tracheophyta</taxon>
        <taxon>Spermatophyta</taxon>
        <taxon>Magnoliopsida</taxon>
        <taxon>eudicotyledons</taxon>
        <taxon>Gunneridae</taxon>
        <taxon>Pentapetalae</taxon>
        <taxon>rosids</taxon>
        <taxon>fabids</taxon>
        <taxon>Fabales</taxon>
        <taxon>Fabaceae</taxon>
        <taxon>Papilionoideae</taxon>
        <taxon>50 kb inversion clade</taxon>
        <taxon>NPAAA clade</taxon>
        <taxon>indigoferoid/millettioid clade</taxon>
        <taxon>Phaseoleae</taxon>
        <taxon>Clitoria</taxon>
    </lineage>
</organism>
<reference evidence="1 2" key="1">
    <citation type="submission" date="2024-01" db="EMBL/GenBank/DDBJ databases">
        <title>The genomes of 5 underutilized Papilionoideae crops provide insights into root nodulation and disease resistance.</title>
        <authorList>
            <person name="Yuan L."/>
        </authorList>
    </citation>
    <scope>NUCLEOTIDE SEQUENCE [LARGE SCALE GENOMIC DNA]</scope>
    <source>
        <strain evidence="1">LY-2023</strain>
        <tissue evidence="1">Leaf</tissue>
    </source>
</reference>
<sequence>MKAVALHLALEPIASLRLFLLLWLRRRYNSFQLLSSMQDDICEQCKMISVNNDLWHQKEQIIIGSSKVT</sequence>
<proteinExistence type="predicted"/>
<dbReference type="Proteomes" id="UP001359559">
    <property type="component" value="Unassembled WGS sequence"/>
</dbReference>